<name>C3ZXY5_BRAFL</name>
<reference evidence="1" key="1">
    <citation type="journal article" date="2008" name="Nature">
        <title>The amphioxus genome and the evolution of the chordate karyotype.</title>
        <authorList>
            <consortium name="US DOE Joint Genome Institute (JGI-PGF)"/>
            <person name="Putnam N.H."/>
            <person name="Butts T."/>
            <person name="Ferrier D.E.K."/>
            <person name="Furlong R.F."/>
            <person name="Hellsten U."/>
            <person name="Kawashima T."/>
            <person name="Robinson-Rechavi M."/>
            <person name="Shoguchi E."/>
            <person name="Terry A."/>
            <person name="Yu J.-K."/>
            <person name="Benito-Gutierrez E.L."/>
            <person name="Dubchak I."/>
            <person name="Garcia-Fernandez J."/>
            <person name="Gibson-Brown J.J."/>
            <person name="Grigoriev I.V."/>
            <person name="Horton A.C."/>
            <person name="de Jong P.J."/>
            <person name="Jurka J."/>
            <person name="Kapitonov V.V."/>
            <person name="Kohara Y."/>
            <person name="Kuroki Y."/>
            <person name="Lindquist E."/>
            <person name="Lucas S."/>
            <person name="Osoegawa K."/>
            <person name="Pennacchio L.A."/>
            <person name="Salamov A.A."/>
            <person name="Satou Y."/>
            <person name="Sauka-Spengler T."/>
            <person name="Schmutz J."/>
            <person name="Shin-I T."/>
            <person name="Toyoda A."/>
            <person name="Bronner-Fraser M."/>
            <person name="Fujiyama A."/>
            <person name="Holland L.Z."/>
            <person name="Holland P.W.H."/>
            <person name="Satoh N."/>
            <person name="Rokhsar D.S."/>
        </authorList>
    </citation>
    <scope>NUCLEOTIDE SEQUENCE [LARGE SCALE GENOMIC DNA]</scope>
    <source>
        <strain evidence="1">S238N-H82</strain>
        <tissue evidence="1">Testes</tissue>
    </source>
</reference>
<gene>
    <name evidence="1" type="ORF">BRAFLDRAFT_106187</name>
</gene>
<accession>C3ZXY5</accession>
<dbReference type="STRING" id="7739.C3ZXY5"/>
<dbReference type="PANTHER" id="PTHR14725:SF0">
    <property type="entry name" value="RIBOSOME-BINDING FACTOR A, MITOCHONDRIAL-RELATED"/>
    <property type="match status" value="1"/>
</dbReference>
<dbReference type="AlphaFoldDB" id="C3ZXY5"/>
<protein>
    <submittedName>
        <fullName evidence="1">Uncharacterized protein</fullName>
    </submittedName>
</protein>
<proteinExistence type="predicted"/>
<sequence>MVAVSYNHVDTVRRLIELGARPDLDDGSLFQALKEDAENRALLEESLKLVQEASKTKLLRCCNPKCGKPGYRHTLIQLHVIGKVPPLVFIKDKEQAAVDEVERLLTTADFGPEEEEIPENLESDKESDLEESLEELALQDNFIDRMPLFYIDHHSLNKQIMQNRARARKRDIQAEDGTDLPEVIFRKRNKRRLGRDNSLGEKEDTLVESGTCLTSPQDVCHHRVLVPSRTPVLSESLESQQPTCTNAV</sequence>
<organism>
    <name type="scientific">Branchiostoma floridae</name>
    <name type="common">Florida lancelet</name>
    <name type="synonym">Amphioxus</name>
    <dbReference type="NCBI Taxonomy" id="7739"/>
    <lineage>
        <taxon>Eukaryota</taxon>
        <taxon>Metazoa</taxon>
        <taxon>Chordata</taxon>
        <taxon>Cephalochordata</taxon>
        <taxon>Leptocardii</taxon>
        <taxon>Amphioxiformes</taxon>
        <taxon>Branchiostomatidae</taxon>
        <taxon>Branchiostoma</taxon>
    </lineage>
</organism>
<dbReference type="eggNOG" id="KOG4700">
    <property type="taxonomic scope" value="Eukaryota"/>
</dbReference>
<dbReference type="InterPro" id="IPR039212">
    <property type="entry name" value="RBFA_mitochondrial"/>
</dbReference>
<dbReference type="InParanoid" id="C3ZXY5"/>
<dbReference type="PANTHER" id="PTHR14725">
    <property type="entry name" value="RIBOSOME-BINDING FACTOR A, MITOCHONDRIAL-RELATED"/>
    <property type="match status" value="1"/>
</dbReference>
<dbReference type="EMBL" id="GG666718">
    <property type="protein sequence ID" value="EEN42604.1"/>
    <property type="molecule type" value="Genomic_DNA"/>
</dbReference>
<evidence type="ECO:0000313" key="1">
    <source>
        <dbReference type="EMBL" id="EEN42604.1"/>
    </source>
</evidence>